<dbReference type="Gene3D" id="2.60.40.10">
    <property type="entry name" value="Immunoglobulins"/>
    <property type="match status" value="1"/>
</dbReference>
<keyword evidence="1" id="KW-0732">Signal</keyword>
<dbReference type="HOGENOM" id="CLU_846705_0_0_0"/>
<feature type="chain" id="PRO_5004190982" evidence="1">
    <location>
        <begin position="23"/>
        <end position="328"/>
    </location>
</feature>
<evidence type="ECO:0000313" key="3">
    <source>
        <dbReference type="Proteomes" id="UP000002432"/>
    </source>
</evidence>
<accession>Q1INN6</accession>
<organism evidence="2 3">
    <name type="scientific">Koribacter versatilis (strain Ellin345)</name>
    <dbReference type="NCBI Taxonomy" id="204669"/>
    <lineage>
        <taxon>Bacteria</taxon>
        <taxon>Pseudomonadati</taxon>
        <taxon>Acidobacteriota</taxon>
        <taxon>Terriglobia</taxon>
        <taxon>Terriglobales</taxon>
        <taxon>Candidatus Korobacteraceae</taxon>
        <taxon>Candidatus Korobacter</taxon>
    </lineage>
</organism>
<dbReference type="eggNOG" id="COG1409">
    <property type="taxonomic scope" value="Bacteria"/>
</dbReference>
<dbReference type="AlphaFoldDB" id="Q1INN6"/>
<evidence type="ECO:0000313" key="2">
    <source>
        <dbReference type="EMBL" id="ABF41514.1"/>
    </source>
</evidence>
<evidence type="ECO:0000256" key="1">
    <source>
        <dbReference type="SAM" id="SignalP"/>
    </source>
</evidence>
<dbReference type="EnsemblBacteria" id="ABF41514">
    <property type="protein sequence ID" value="ABF41514"/>
    <property type="gene ID" value="Acid345_2513"/>
</dbReference>
<dbReference type="Proteomes" id="UP000002432">
    <property type="component" value="Chromosome"/>
</dbReference>
<feature type="signal peptide" evidence="1">
    <location>
        <begin position="1"/>
        <end position="22"/>
    </location>
</feature>
<dbReference type="RefSeq" id="WP_011523315.1">
    <property type="nucleotide sequence ID" value="NC_008009.1"/>
</dbReference>
<dbReference type="EMBL" id="CP000360">
    <property type="protein sequence ID" value="ABF41514.1"/>
    <property type="molecule type" value="Genomic_DNA"/>
</dbReference>
<reference evidence="2 3" key="1">
    <citation type="journal article" date="2009" name="Appl. Environ. Microbiol.">
        <title>Three genomes from the phylum Acidobacteria provide insight into the lifestyles of these microorganisms in soils.</title>
        <authorList>
            <person name="Ward N.L."/>
            <person name="Challacombe J.F."/>
            <person name="Janssen P.H."/>
            <person name="Henrissat B."/>
            <person name="Coutinho P.M."/>
            <person name="Wu M."/>
            <person name="Xie G."/>
            <person name="Haft D.H."/>
            <person name="Sait M."/>
            <person name="Badger J."/>
            <person name="Barabote R.D."/>
            <person name="Bradley B."/>
            <person name="Brettin T.S."/>
            <person name="Brinkac L.M."/>
            <person name="Bruce D."/>
            <person name="Creasy T."/>
            <person name="Daugherty S.C."/>
            <person name="Davidsen T.M."/>
            <person name="DeBoy R.T."/>
            <person name="Detter J.C."/>
            <person name="Dodson R.J."/>
            <person name="Durkin A.S."/>
            <person name="Ganapathy A."/>
            <person name="Gwinn-Giglio M."/>
            <person name="Han C.S."/>
            <person name="Khouri H."/>
            <person name="Kiss H."/>
            <person name="Kothari S.P."/>
            <person name="Madupu R."/>
            <person name="Nelson K.E."/>
            <person name="Nelson W.C."/>
            <person name="Paulsen I."/>
            <person name="Penn K."/>
            <person name="Ren Q."/>
            <person name="Rosovitz M.J."/>
            <person name="Selengut J.D."/>
            <person name="Shrivastava S."/>
            <person name="Sullivan S.A."/>
            <person name="Tapia R."/>
            <person name="Thompson L.S."/>
            <person name="Watkins K.L."/>
            <person name="Yang Q."/>
            <person name="Yu C."/>
            <person name="Zafar N."/>
            <person name="Zhou L."/>
            <person name="Kuske C.R."/>
        </authorList>
    </citation>
    <scope>NUCLEOTIDE SEQUENCE [LARGE SCALE GENOMIC DNA]</scope>
    <source>
        <strain evidence="2 3">Ellin345</strain>
    </source>
</reference>
<sequence length="328" mass="35972">MKAHWLLVLAFCVLALSLVASAQFPAPDTYNNPWYVWCGPAVANRSVTLCGPPDGSSFNPNSEIGVMRVTDTHWPITYTLTINGREIYPEPQHLGTLDMMDTILPLDPSVSGPQQITFKFNDAVGSFYKTFYATYEETPCSTPTTDHAINFCTLTEGQTVMSPVHVGYAINESGSSPYSLIYVDGVRYELFNTGLNITKANQWLMLYPGKHRITVQAHPQGGAFYSQSVNVNVSGPTNVCKPDRTVDPSVTICSLKDGQTVSSPVHVQANAGQPVYFTQIYIDGALNFTDRSKDIDTNVALTPGRHRLTVQANGTQGIFKTTIYVNVQ</sequence>
<dbReference type="KEGG" id="aba:Acid345_2513"/>
<name>Q1INN6_KORVE</name>
<protein>
    <submittedName>
        <fullName evidence="2">Uncharacterized protein</fullName>
    </submittedName>
</protein>
<gene>
    <name evidence="2" type="ordered locus">Acid345_2513</name>
</gene>
<dbReference type="InterPro" id="IPR013783">
    <property type="entry name" value="Ig-like_fold"/>
</dbReference>
<keyword evidence="3" id="KW-1185">Reference proteome</keyword>
<proteinExistence type="predicted"/>